<reference evidence="5" key="1">
    <citation type="journal article" date="2021" name="PeerJ">
        <title>Extensive microbial diversity within the chicken gut microbiome revealed by metagenomics and culture.</title>
        <authorList>
            <person name="Gilroy R."/>
            <person name="Ravi A."/>
            <person name="Getino M."/>
            <person name="Pursley I."/>
            <person name="Horton D.L."/>
            <person name="Alikhan N.F."/>
            <person name="Baker D."/>
            <person name="Gharbi K."/>
            <person name="Hall N."/>
            <person name="Watson M."/>
            <person name="Adriaenssens E.M."/>
            <person name="Foster-Nyarko E."/>
            <person name="Jarju S."/>
            <person name="Secka A."/>
            <person name="Antonio M."/>
            <person name="Oren A."/>
            <person name="Chaudhuri R.R."/>
            <person name="La Ragione R."/>
            <person name="Hildebrand F."/>
            <person name="Pallen M.J."/>
        </authorList>
    </citation>
    <scope>NUCLEOTIDE SEQUENCE</scope>
    <source>
        <strain evidence="5">ChiHecec2B26-12326</strain>
    </source>
</reference>
<keyword evidence="2" id="KW-0732">Signal</keyword>
<dbReference type="SUPFAM" id="SSF51735">
    <property type="entry name" value="NAD(P)-binding Rossmann-fold domains"/>
    <property type="match status" value="1"/>
</dbReference>
<sequence>MKHLKTTCRRLASCLLAALCATAWGQSGEPLRIGVAGVSHGHLWEVIKRIDQGDFQIVGVAEENDSLRTHNGLRGKVAPELFYKDLGEMLDKTRPEAVVVYEPIFDHLRVVEECAPRGIDVMVEKPLAVNAGHAERMAELARANDILLLTNYETTWYATNHEAFRLVADGAIGKVRRIEVYDGHQGPFEINCGKEFTNWLTDPTLNGGGAVIDFGCYGANLATRLMGDERPLSVYAVLRQNKPDRYPRVDDDATIIVNYPSAVVQIMGSWCWPMGRKDMHVYGERGYIYQDTPTEMRVLQGDKERHQTAPALPAPYDDSFRFLRAAVRGEIEVPATDLSSLENNLVVMRILDAAIRSAREKRVIPLDN</sequence>
<dbReference type="AlphaFoldDB" id="A0A9D1XSR8"/>
<evidence type="ECO:0000259" key="4">
    <source>
        <dbReference type="Pfam" id="PF22725"/>
    </source>
</evidence>
<dbReference type="InterPro" id="IPR055170">
    <property type="entry name" value="GFO_IDH_MocA-like_dom"/>
</dbReference>
<dbReference type="SUPFAM" id="SSF55347">
    <property type="entry name" value="Glyceraldehyde-3-phosphate dehydrogenase-like, C-terminal domain"/>
    <property type="match status" value="1"/>
</dbReference>
<dbReference type="GO" id="GO:0000166">
    <property type="term" value="F:nucleotide binding"/>
    <property type="evidence" value="ECO:0007669"/>
    <property type="project" value="InterPro"/>
</dbReference>
<keyword evidence="1" id="KW-0560">Oxidoreductase</keyword>
<protein>
    <submittedName>
        <fullName evidence="5">Gfo/Idh/MocA family oxidoreductase</fullName>
    </submittedName>
</protein>
<dbReference type="Proteomes" id="UP000823847">
    <property type="component" value="Unassembled WGS sequence"/>
</dbReference>
<dbReference type="Gene3D" id="3.30.360.10">
    <property type="entry name" value="Dihydrodipicolinate Reductase, domain 2"/>
    <property type="match status" value="1"/>
</dbReference>
<dbReference type="InterPro" id="IPR050463">
    <property type="entry name" value="Gfo/Idh/MocA_oxidrdct_glycsds"/>
</dbReference>
<name>A0A9D1XSR8_9BACT</name>
<dbReference type="PANTHER" id="PTHR43818">
    <property type="entry name" value="BCDNA.GH03377"/>
    <property type="match status" value="1"/>
</dbReference>
<evidence type="ECO:0000256" key="2">
    <source>
        <dbReference type="SAM" id="SignalP"/>
    </source>
</evidence>
<proteinExistence type="predicted"/>
<evidence type="ECO:0000313" key="6">
    <source>
        <dbReference type="Proteomes" id="UP000823847"/>
    </source>
</evidence>
<comment type="caution">
    <text evidence="5">The sequence shown here is derived from an EMBL/GenBank/DDBJ whole genome shotgun (WGS) entry which is preliminary data.</text>
</comment>
<feature type="signal peptide" evidence="2">
    <location>
        <begin position="1"/>
        <end position="25"/>
    </location>
</feature>
<feature type="domain" description="Gfo/Idh/MocA-like oxidoreductase N-terminal" evidence="3">
    <location>
        <begin position="53"/>
        <end position="150"/>
    </location>
</feature>
<evidence type="ECO:0000259" key="3">
    <source>
        <dbReference type="Pfam" id="PF01408"/>
    </source>
</evidence>
<evidence type="ECO:0000256" key="1">
    <source>
        <dbReference type="ARBA" id="ARBA00023002"/>
    </source>
</evidence>
<dbReference type="Pfam" id="PF01408">
    <property type="entry name" value="GFO_IDH_MocA"/>
    <property type="match status" value="1"/>
</dbReference>
<dbReference type="Gene3D" id="3.40.50.720">
    <property type="entry name" value="NAD(P)-binding Rossmann-like Domain"/>
    <property type="match status" value="1"/>
</dbReference>
<organism evidence="5 6">
    <name type="scientific">Candidatus Parabacteroides intestinigallinarum</name>
    <dbReference type="NCBI Taxonomy" id="2838722"/>
    <lineage>
        <taxon>Bacteria</taxon>
        <taxon>Pseudomonadati</taxon>
        <taxon>Bacteroidota</taxon>
        <taxon>Bacteroidia</taxon>
        <taxon>Bacteroidales</taxon>
        <taxon>Tannerellaceae</taxon>
        <taxon>Parabacteroides</taxon>
    </lineage>
</organism>
<dbReference type="InterPro" id="IPR000683">
    <property type="entry name" value="Gfo/Idh/MocA-like_OxRdtase_N"/>
</dbReference>
<accession>A0A9D1XSR8</accession>
<dbReference type="GO" id="GO:0016491">
    <property type="term" value="F:oxidoreductase activity"/>
    <property type="evidence" value="ECO:0007669"/>
    <property type="project" value="UniProtKB-KW"/>
</dbReference>
<feature type="chain" id="PRO_5038963750" evidence="2">
    <location>
        <begin position="26"/>
        <end position="368"/>
    </location>
</feature>
<dbReference type="Pfam" id="PF22725">
    <property type="entry name" value="GFO_IDH_MocA_C3"/>
    <property type="match status" value="1"/>
</dbReference>
<evidence type="ECO:0000313" key="5">
    <source>
        <dbReference type="EMBL" id="HIX86631.1"/>
    </source>
</evidence>
<gene>
    <name evidence="5" type="ORF">H9848_08520</name>
</gene>
<reference evidence="5" key="2">
    <citation type="submission" date="2021-04" db="EMBL/GenBank/DDBJ databases">
        <authorList>
            <person name="Gilroy R."/>
        </authorList>
    </citation>
    <scope>NUCLEOTIDE SEQUENCE</scope>
    <source>
        <strain evidence="5">ChiHecec2B26-12326</strain>
    </source>
</reference>
<dbReference type="EMBL" id="DXEN01000064">
    <property type="protein sequence ID" value="HIX86631.1"/>
    <property type="molecule type" value="Genomic_DNA"/>
</dbReference>
<feature type="domain" description="GFO/IDH/MocA-like oxidoreductase" evidence="4">
    <location>
        <begin position="163"/>
        <end position="288"/>
    </location>
</feature>
<dbReference type="PANTHER" id="PTHR43818:SF11">
    <property type="entry name" value="BCDNA.GH03377"/>
    <property type="match status" value="1"/>
</dbReference>
<dbReference type="InterPro" id="IPR036291">
    <property type="entry name" value="NAD(P)-bd_dom_sf"/>
</dbReference>